<dbReference type="OrthoDB" id="337270at2759"/>
<dbReference type="OMA" id="MENIKRV"/>
<protein>
    <recommendedName>
        <fullName evidence="6">Mediator of RNA polymerase II transcription subunit 10</fullName>
    </recommendedName>
    <alternativeName>
        <fullName evidence="6">Mediator complex subunit 10</fullName>
    </alternativeName>
</protein>
<keyword evidence="6" id="KW-0010">Activator</keyword>
<gene>
    <name evidence="6" type="primary">MED10</name>
    <name evidence="7" type="ORF">PBRA_008751</name>
</gene>
<evidence type="ECO:0000313" key="8">
    <source>
        <dbReference type="Proteomes" id="UP000039324"/>
    </source>
</evidence>
<comment type="similarity">
    <text evidence="2 6">Belongs to the Mediator complex subunit 10 family.</text>
</comment>
<name>A0A0G4J382_PLABS</name>
<accession>A0A0G4J382</accession>
<reference evidence="7 8" key="1">
    <citation type="submission" date="2015-02" db="EMBL/GenBank/DDBJ databases">
        <authorList>
            <person name="Chooi Y.-H."/>
        </authorList>
    </citation>
    <scope>NUCLEOTIDE SEQUENCE [LARGE SCALE GENOMIC DNA]</scope>
    <source>
        <strain evidence="7">E3</strain>
    </source>
</reference>
<dbReference type="STRING" id="37360.A0A0G4J382"/>
<sequence length="139" mass="15524">MDDGYRAYLRAQAASESGSLLEELEKRLESTIDTLWQSAVCVEDFKDAAQEPVLHANIAQFMEDLNAVSSIASQIDVDVPVRVLEKVDSGGNPDSVTKEFVELCRAKNAEIRGRVFATRLFCEMFNAKLGRWNELVPIN</sequence>
<evidence type="ECO:0000313" key="7">
    <source>
        <dbReference type="EMBL" id="CEP01809.1"/>
    </source>
</evidence>
<dbReference type="AlphaFoldDB" id="A0A0G4J382"/>
<keyword evidence="5 6" id="KW-0539">Nucleus</keyword>
<evidence type="ECO:0000256" key="5">
    <source>
        <dbReference type="ARBA" id="ARBA00023242"/>
    </source>
</evidence>
<keyword evidence="3 6" id="KW-0805">Transcription regulation</keyword>
<dbReference type="GO" id="GO:0003712">
    <property type="term" value="F:transcription coregulator activity"/>
    <property type="evidence" value="ECO:0007669"/>
    <property type="project" value="InterPro"/>
</dbReference>
<dbReference type="InterPro" id="IPR019145">
    <property type="entry name" value="Mediator_Med10"/>
</dbReference>
<comment type="function">
    <text evidence="6">Component of the Mediator complex, a coactivator involved in the regulated transcription of nearly all RNA polymerase II-dependent genes. Mediator functions as a bridge to convey information from gene-specific regulatory proteins to the basal RNA polymerase II transcription machinery. Mediator is recruited to promoters by direct interactions with regulatory proteins and serves as a scaffold for the assembly of a functional preinitiation complex with RNA polymerase II and the general transcription factors.</text>
</comment>
<evidence type="ECO:0000256" key="4">
    <source>
        <dbReference type="ARBA" id="ARBA00023163"/>
    </source>
</evidence>
<evidence type="ECO:0000256" key="2">
    <source>
        <dbReference type="ARBA" id="ARBA00005389"/>
    </source>
</evidence>
<keyword evidence="8" id="KW-1185">Reference proteome</keyword>
<proteinExistence type="inferred from homology"/>
<keyword evidence="4 6" id="KW-0804">Transcription</keyword>
<evidence type="ECO:0000256" key="3">
    <source>
        <dbReference type="ARBA" id="ARBA00023015"/>
    </source>
</evidence>
<comment type="subunit">
    <text evidence="6">Component of the Mediator complex.</text>
</comment>
<dbReference type="Proteomes" id="UP000039324">
    <property type="component" value="Unassembled WGS sequence"/>
</dbReference>
<comment type="subcellular location">
    <subcellularLocation>
        <location evidence="1 6">Nucleus</location>
    </subcellularLocation>
</comment>
<dbReference type="GO" id="GO:0016592">
    <property type="term" value="C:mediator complex"/>
    <property type="evidence" value="ECO:0007669"/>
    <property type="project" value="InterPro"/>
</dbReference>
<dbReference type="EMBL" id="CDSF01000119">
    <property type="protein sequence ID" value="CEP01809.1"/>
    <property type="molecule type" value="Genomic_DNA"/>
</dbReference>
<dbReference type="GO" id="GO:0006357">
    <property type="term" value="P:regulation of transcription by RNA polymerase II"/>
    <property type="evidence" value="ECO:0007669"/>
    <property type="project" value="InterPro"/>
</dbReference>
<evidence type="ECO:0000256" key="6">
    <source>
        <dbReference type="RuleBase" id="RU364146"/>
    </source>
</evidence>
<evidence type="ECO:0000256" key="1">
    <source>
        <dbReference type="ARBA" id="ARBA00004123"/>
    </source>
</evidence>
<dbReference type="Pfam" id="PF09748">
    <property type="entry name" value="Med10"/>
    <property type="match status" value="1"/>
</dbReference>
<organism evidence="7 8">
    <name type="scientific">Plasmodiophora brassicae</name>
    <name type="common">Clubroot disease agent</name>
    <dbReference type="NCBI Taxonomy" id="37360"/>
    <lineage>
        <taxon>Eukaryota</taxon>
        <taxon>Sar</taxon>
        <taxon>Rhizaria</taxon>
        <taxon>Endomyxa</taxon>
        <taxon>Phytomyxea</taxon>
        <taxon>Plasmodiophorida</taxon>
        <taxon>Plasmodiophoridae</taxon>
        <taxon>Plasmodiophora</taxon>
    </lineage>
</organism>